<dbReference type="GO" id="GO:0004497">
    <property type="term" value="F:monooxygenase activity"/>
    <property type="evidence" value="ECO:0007669"/>
    <property type="project" value="InterPro"/>
</dbReference>
<name>A0A8B7BJC6_PHODC</name>
<dbReference type="Pfam" id="PF00067">
    <property type="entry name" value="p450"/>
    <property type="match status" value="1"/>
</dbReference>
<evidence type="ECO:0000313" key="8">
    <source>
        <dbReference type="RefSeq" id="XP_008778307.1"/>
    </source>
</evidence>
<evidence type="ECO:0000256" key="3">
    <source>
        <dbReference type="ARBA" id="ARBA00022723"/>
    </source>
</evidence>
<dbReference type="OrthoDB" id="2789670at2759"/>
<keyword evidence="5" id="KW-0456">Lyase</keyword>
<comment type="pathway">
    <text evidence="6">Lipid metabolism; oxylipin biosynthesis.</text>
</comment>
<dbReference type="GO" id="GO:0019752">
    <property type="term" value="P:carboxylic acid metabolic process"/>
    <property type="evidence" value="ECO:0007669"/>
    <property type="project" value="UniProtKB-ARBA"/>
</dbReference>
<dbReference type="Proteomes" id="UP000228380">
    <property type="component" value="Unplaced"/>
</dbReference>
<dbReference type="AlphaFoldDB" id="A0A8B7BJC6"/>
<evidence type="ECO:0000256" key="1">
    <source>
        <dbReference type="ARBA" id="ARBA00010617"/>
    </source>
</evidence>
<dbReference type="GO" id="GO:0005506">
    <property type="term" value="F:iron ion binding"/>
    <property type="evidence" value="ECO:0007669"/>
    <property type="project" value="InterPro"/>
</dbReference>
<dbReference type="InterPro" id="IPR036396">
    <property type="entry name" value="Cyt_P450_sf"/>
</dbReference>
<dbReference type="GeneID" id="103698112"/>
<protein>
    <submittedName>
        <fullName evidence="8">Allene oxide synthase 2-like</fullName>
    </submittedName>
</protein>
<gene>
    <name evidence="8" type="primary">LOC103698112</name>
</gene>
<reference evidence="8" key="1">
    <citation type="submission" date="2025-08" db="UniProtKB">
        <authorList>
            <consortium name="RefSeq"/>
        </authorList>
    </citation>
    <scope>IDENTIFICATION</scope>
    <source>
        <tissue evidence="8">Young leaves</tissue>
    </source>
</reference>
<evidence type="ECO:0000313" key="7">
    <source>
        <dbReference type="Proteomes" id="UP000228380"/>
    </source>
</evidence>
<dbReference type="GO" id="GO:0016829">
    <property type="term" value="F:lyase activity"/>
    <property type="evidence" value="ECO:0007669"/>
    <property type="project" value="UniProtKB-KW"/>
</dbReference>
<keyword evidence="3" id="KW-0479">Metal-binding</keyword>
<dbReference type="GO" id="GO:0020037">
    <property type="term" value="F:heme binding"/>
    <property type="evidence" value="ECO:0007669"/>
    <property type="project" value="InterPro"/>
</dbReference>
<evidence type="ECO:0000256" key="4">
    <source>
        <dbReference type="ARBA" id="ARBA00023004"/>
    </source>
</evidence>
<evidence type="ECO:0000256" key="6">
    <source>
        <dbReference type="ARBA" id="ARBA00060657"/>
    </source>
</evidence>
<comment type="similarity">
    <text evidence="1">Belongs to the cytochrome P450 family.</text>
</comment>
<dbReference type="KEGG" id="pda:103698112"/>
<dbReference type="Gene3D" id="1.10.630.10">
    <property type="entry name" value="Cytochrome P450"/>
    <property type="match status" value="1"/>
</dbReference>
<evidence type="ECO:0000256" key="2">
    <source>
        <dbReference type="ARBA" id="ARBA00022617"/>
    </source>
</evidence>
<dbReference type="RefSeq" id="XP_008778307.1">
    <property type="nucleotide sequence ID" value="XM_008780085.4"/>
</dbReference>
<dbReference type="FunFam" id="1.10.630.10:FF:000024">
    <property type="entry name" value="Allene oxide synthase, chloroplastic"/>
    <property type="match status" value="1"/>
</dbReference>
<dbReference type="CDD" id="cd11071">
    <property type="entry name" value="CYP74"/>
    <property type="match status" value="1"/>
</dbReference>
<dbReference type="GO" id="GO:0016705">
    <property type="term" value="F:oxidoreductase activity, acting on paired donors, with incorporation or reduction of molecular oxygen"/>
    <property type="evidence" value="ECO:0007669"/>
    <property type="project" value="InterPro"/>
</dbReference>
<organism evidence="7 8">
    <name type="scientific">Phoenix dactylifera</name>
    <name type="common">Date palm</name>
    <dbReference type="NCBI Taxonomy" id="42345"/>
    <lineage>
        <taxon>Eukaryota</taxon>
        <taxon>Viridiplantae</taxon>
        <taxon>Streptophyta</taxon>
        <taxon>Embryophyta</taxon>
        <taxon>Tracheophyta</taxon>
        <taxon>Spermatophyta</taxon>
        <taxon>Magnoliopsida</taxon>
        <taxon>Liliopsida</taxon>
        <taxon>Arecaceae</taxon>
        <taxon>Coryphoideae</taxon>
        <taxon>Phoeniceae</taxon>
        <taxon>Phoenix</taxon>
    </lineage>
</organism>
<dbReference type="PANTHER" id="PTHR24286">
    <property type="entry name" value="CYTOCHROME P450 26"/>
    <property type="match status" value="1"/>
</dbReference>
<proteinExistence type="inferred from homology"/>
<dbReference type="InterPro" id="IPR001128">
    <property type="entry name" value="Cyt_P450"/>
</dbReference>
<dbReference type="SUPFAM" id="SSF48264">
    <property type="entry name" value="Cytochrome P450"/>
    <property type="match status" value="1"/>
</dbReference>
<keyword evidence="2" id="KW-0349">Heme</keyword>
<accession>A0A8B7BJC6</accession>
<sequence>MATKILPAVETTTPVEREMEKEAPSKLPIKSIPGSYGIPFISPIRDRLDFYYFQGQDAYFQSRVDKYGSTVVRLNVPPGPFMASDPKVVAVLDAKSFQVLFDVSKVEKKNVFTGTYMPSTALTGGFRVCSYLDPSEPNHAKVKQLLFNLLASRKSHVIPAFRTNFATLFETMEAQIDAYGKADFNKLNDDTSFEFIGEAYFGVLPSASGLGTTGPAKATKWLLFQLAPLTSVGLPKIVEEVFLHTFPLPPCLAKSDYKALYEYFSTAAKPVLDAAVTLGLSKGEACHNLLFATVFNSYGGMKVMLPGILRWLATADPSLHARLAQEIRSAVAAAGGKVTLSAVEEMELTKSVVYEALRMDPPVKFQYGKAKKDLIIESHDAAYQVKRGEMLFGYQPLATRDERVFANAGEFVADRFVGKEGKKLLKYVVWSNGPETESTSVWNKQCAGKDLVVLVGRLMLVELFLRYDTFTAEVGTQLLGIQVNFTSLTKSSPTS</sequence>
<keyword evidence="7" id="KW-1185">Reference proteome</keyword>
<evidence type="ECO:0000256" key="5">
    <source>
        <dbReference type="ARBA" id="ARBA00023239"/>
    </source>
</evidence>
<keyword evidence="4" id="KW-0408">Iron</keyword>
<dbReference type="PANTHER" id="PTHR24286:SF302">
    <property type="entry name" value="ALLENE OXIDE SYNTHASE 2"/>
    <property type="match status" value="1"/>
</dbReference>
<dbReference type="GO" id="GO:0016125">
    <property type="term" value="P:sterol metabolic process"/>
    <property type="evidence" value="ECO:0007669"/>
    <property type="project" value="TreeGrafter"/>
</dbReference>